<dbReference type="InterPro" id="IPR001611">
    <property type="entry name" value="Leu-rich_rpt"/>
</dbReference>
<dbReference type="SMART" id="SM00369">
    <property type="entry name" value="LRR_TYP"/>
    <property type="match status" value="3"/>
</dbReference>
<organism evidence="3">
    <name type="scientific">Salvia splendens</name>
    <name type="common">Scarlet sage</name>
    <dbReference type="NCBI Taxonomy" id="180675"/>
    <lineage>
        <taxon>Eukaryota</taxon>
        <taxon>Viridiplantae</taxon>
        <taxon>Streptophyta</taxon>
        <taxon>Embryophyta</taxon>
        <taxon>Tracheophyta</taxon>
        <taxon>Spermatophyta</taxon>
        <taxon>Magnoliopsida</taxon>
        <taxon>eudicotyledons</taxon>
        <taxon>Gunneridae</taxon>
        <taxon>Pentapetalae</taxon>
        <taxon>asterids</taxon>
        <taxon>lamiids</taxon>
        <taxon>Lamiales</taxon>
        <taxon>Lamiaceae</taxon>
        <taxon>Nepetoideae</taxon>
        <taxon>Mentheae</taxon>
        <taxon>Salviinae</taxon>
        <taxon>Salvia</taxon>
        <taxon>Salvia subgen. Calosphace</taxon>
        <taxon>core Calosphace</taxon>
    </lineage>
</organism>
<keyword evidence="1" id="KW-0433">Leucine-rich repeat</keyword>
<name>A0A8X8Z2F2_SALSN</name>
<dbReference type="Proteomes" id="UP000298416">
    <property type="component" value="Unassembled WGS sequence"/>
</dbReference>
<evidence type="ECO:0000256" key="1">
    <source>
        <dbReference type="ARBA" id="ARBA00022614"/>
    </source>
</evidence>
<dbReference type="EMBL" id="PNBA02000020">
    <property type="protein sequence ID" value="KAG6388532.1"/>
    <property type="molecule type" value="Genomic_DNA"/>
</dbReference>
<reference evidence="3" key="1">
    <citation type="submission" date="2018-01" db="EMBL/GenBank/DDBJ databases">
        <authorList>
            <person name="Mao J.F."/>
        </authorList>
    </citation>
    <scope>NUCLEOTIDE SEQUENCE</scope>
    <source>
        <strain evidence="3">Huo1</strain>
        <tissue evidence="3">Leaf</tissue>
    </source>
</reference>
<evidence type="ECO:0000256" key="2">
    <source>
        <dbReference type="ARBA" id="ARBA00022737"/>
    </source>
</evidence>
<reference evidence="3" key="2">
    <citation type="submission" date="2020-08" db="EMBL/GenBank/DDBJ databases">
        <title>Plant Genome Project.</title>
        <authorList>
            <person name="Zhang R.-G."/>
        </authorList>
    </citation>
    <scope>NUCLEOTIDE SEQUENCE</scope>
    <source>
        <strain evidence="3">Huo1</strain>
        <tissue evidence="3">Leaf</tissue>
    </source>
</reference>
<gene>
    <name evidence="3" type="ORF">SASPL_149960</name>
</gene>
<keyword evidence="2" id="KW-0677">Repeat</keyword>
<dbReference type="PANTHER" id="PTHR47186:SF20">
    <property type="entry name" value="DISEASE RESISTANCE PROTEIN RPS5-LIKE"/>
    <property type="match status" value="1"/>
</dbReference>
<dbReference type="SUPFAM" id="SSF52058">
    <property type="entry name" value="L domain-like"/>
    <property type="match status" value="1"/>
</dbReference>
<comment type="caution">
    <text evidence="3">The sequence shown here is derived from an EMBL/GenBank/DDBJ whole genome shotgun (WGS) entry which is preliminary data.</text>
</comment>
<dbReference type="Pfam" id="PF13855">
    <property type="entry name" value="LRR_8"/>
    <property type="match status" value="1"/>
</dbReference>
<accession>A0A8X8Z2F2</accession>
<dbReference type="PANTHER" id="PTHR47186">
    <property type="entry name" value="LEUCINE-RICH REPEAT-CONTAINING PROTEIN 57"/>
    <property type="match status" value="1"/>
</dbReference>
<dbReference type="InterPro" id="IPR003591">
    <property type="entry name" value="Leu-rich_rpt_typical-subtyp"/>
</dbReference>
<dbReference type="Gene3D" id="3.80.10.10">
    <property type="entry name" value="Ribonuclease Inhibitor"/>
    <property type="match status" value="1"/>
</dbReference>
<dbReference type="GO" id="GO:0006952">
    <property type="term" value="P:defense response"/>
    <property type="evidence" value="ECO:0007669"/>
    <property type="project" value="UniProtKB-ARBA"/>
</dbReference>
<evidence type="ECO:0000313" key="4">
    <source>
        <dbReference type="Proteomes" id="UP000298416"/>
    </source>
</evidence>
<proteinExistence type="predicted"/>
<evidence type="ECO:0000313" key="3">
    <source>
        <dbReference type="EMBL" id="KAG6388532.1"/>
    </source>
</evidence>
<dbReference type="InterPro" id="IPR032675">
    <property type="entry name" value="LRR_dom_sf"/>
</dbReference>
<keyword evidence="4" id="KW-1185">Reference proteome</keyword>
<protein>
    <submittedName>
        <fullName evidence="3">Uncharacterized protein</fullName>
    </submittedName>
</protein>
<dbReference type="AlphaFoldDB" id="A0A8X8Z2F2"/>
<dbReference type="GO" id="GO:0051707">
    <property type="term" value="P:response to other organism"/>
    <property type="evidence" value="ECO:0007669"/>
    <property type="project" value="UniProtKB-ARBA"/>
</dbReference>
<sequence length="186" mass="20927">MHDLLRSMALKICEGKYMVRAGEIPKEAEWAKDLEKVSFMNSGIMRIEQGMSPDCPKLSTLLLGNCWLQFIPDSFFSKMQGLCTLDLSGASITKLPNSICALKSLKALLLRSCRNLENVPYLGEMKELRELDLSNTAIKEVPQGVGELINLKFLALDAFELEMLSEGLFLKLGKLQHLELRLHIEL</sequence>